<dbReference type="EMBL" id="CP162551">
    <property type="protein sequence ID" value="XDI38110.1"/>
    <property type="molecule type" value="Genomic_DNA"/>
</dbReference>
<comment type="similarity">
    <text evidence="1">Belongs to the thioesterase PaaI family.</text>
</comment>
<sequence>MTHSLERVEQSITGSPFFKHMGFKITEFEEDRVVLTFEMQNHAININGNLHGGVQASMLDIVMGMAIRALTRKDCVTLNLNIHYLVAVSKGVLTATATIIQKGYKIVTVEADLKTEEGLVVSKGIGTFKVIHS</sequence>
<dbReference type="Pfam" id="PF03061">
    <property type="entry name" value="4HBT"/>
    <property type="match status" value="1"/>
</dbReference>
<dbReference type="Gene3D" id="3.10.129.10">
    <property type="entry name" value="Hotdog Thioesterase"/>
    <property type="match status" value="1"/>
</dbReference>
<evidence type="ECO:0000259" key="3">
    <source>
        <dbReference type="Pfam" id="PF03061"/>
    </source>
</evidence>
<feature type="domain" description="Thioesterase" evidence="3">
    <location>
        <begin position="47"/>
        <end position="121"/>
    </location>
</feature>
<keyword evidence="2 4" id="KW-0378">Hydrolase</keyword>
<dbReference type="AlphaFoldDB" id="A0AB39BVR1"/>
<name>A0AB39BVR1_9BACI</name>
<organism evidence="4">
    <name type="scientific">Alkalihalophilus sp. As8PL</name>
    <dbReference type="NCBI Taxonomy" id="3237103"/>
    <lineage>
        <taxon>Bacteria</taxon>
        <taxon>Bacillati</taxon>
        <taxon>Bacillota</taxon>
        <taxon>Bacilli</taxon>
        <taxon>Bacillales</taxon>
        <taxon>Bacillaceae</taxon>
        <taxon>Alkalihalophilus</taxon>
    </lineage>
</organism>
<dbReference type="RefSeq" id="WP_368505436.1">
    <property type="nucleotide sequence ID" value="NZ_CP162551.1"/>
</dbReference>
<accession>A0AB39BVR1</accession>
<dbReference type="EC" id="3.1.2.-" evidence="4"/>
<dbReference type="PANTHER" id="PTHR21660">
    <property type="entry name" value="THIOESTERASE SUPERFAMILY MEMBER-RELATED"/>
    <property type="match status" value="1"/>
</dbReference>
<dbReference type="InterPro" id="IPR006683">
    <property type="entry name" value="Thioestr_dom"/>
</dbReference>
<dbReference type="SUPFAM" id="SSF54637">
    <property type="entry name" value="Thioesterase/thiol ester dehydrase-isomerase"/>
    <property type="match status" value="1"/>
</dbReference>
<gene>
    <name evidence="4" type="ORF">AB3N04_07250</name>
</gene>
<dbReference type="InterPro" id="IPR003736">
    <property type="entry name" value="PAAI_dom"/>
</dbReference>
<evidence type="ECO:0000256" key="1">
    <source>
        <dbReference type="ARBA" id="ARBA00008324"/>
    </source>
</evidence>
<protein>
    <submittedName>
        <fullName evidence="4">PaaI family thioesterase</fullName>
        <ecNumber evidence="4">3.1.2.-</ecNumber>
    </submittedName>
</protein>
<dbReference type="NCBIfam" id="TIGR00369">
    <property type="entry name" value="unchar_dom_1"/>
    <property type="match status" value="1"/>
</dbReference>
<dbReference type="CDD" id="cd03443">
    <property type="entry name" value="PaaI_thioesterase"/>
    <property type="match status" value="1"/>
</dbReference>
<evidence type="ECO:0000256" key="2">
    <source>
        <dbReference type="ARBA" id="ARBA00022801"/>
    </source>
</evidence>
<dbReference type="GO" id="GO:0047617">
    <property type="term" value="F:fatty acyl-CoA hydrolase activity"/>
    <property type="evidence" value="ECO:0007669"/>
    <property type="project" value="InterPro"/>
</dbReference>
<evidence type="ECO:0000313" key="4">
    <source>
        <dbReference type="EMBL" id="XDI38110.1"/>
    </source>
</evidence>
<reference evidence="4" key="1">
    <citation type="submission" date="2024-07" db="EMBL/GenBank/DDBJ databases">
        <title>Identification and characteristics of an arsenic-resistant bacterial isolate, which belongs to a novel species.</title>
        <authorList>
            <person name="Juszczyk A."/>
            <person name="Kowalczyk A."/>
            <person name="Was K."/>
            <person name="Kosowicz W."/>
            <person name="Budzyn A."/>
            <person name="Latowski D."/>
        </authorList>
    </citation>
    <scope>NUCLEOTIDE SEQUENCE</scope>
    <source>
        <strain evidence="4">As8PL</strain>
    </source>
</reference>
<proteinExistence type="inferred from homology"/>
<dbReference type="InterPro" id="IPR039298">
    <property type="entry name" value="ACOT13"/>
</dbReference>
<dbReference type="InterPro" id="IPR029069">
    <property type="entry name" value="HotDog_dom_sf"/>
</dbReference>
<dbReference type="PANTHER" id="PTHR21660:SF1">
    <property type="entry name" value="ACYL-COENZYME A THIOESTERASE 13"/>
    <property type="match status" value="1"/>
</dbReference>